<organism evidence="2 3">
    <name type="scientific">Clathrospora elynae</name>
    <dbReference type="NCBI Taxonomy" id="706981"/>
    <lineage>
        <taxon>Eukaryota</taxon>
        <taxon>Fungi</taxon>
        <taxon>Dikarya</taxon>
        <taxon>Ascomycota</taxon>
        <taxon>Pezizomycotina</taxon>
        <taxon>Dothideomycetes</taxon>
        <taxon>Pleosporomycetidae</taxon>
        <taxon>Pleosporales</taxon>
        <taxon>Diademaceae</taxon>
        <taxon>Clathrospora</taxon>
    </lineage>
</organism>
<dbReference type="EMBL" id="ML976059">
    <property type="protein sequence ID" value="KAF1940657.1"/>
    <property type="molecule type" value="Genomic_DNA"/>
</dbReference>
<gene>
    <name evidence="2" type="ORF">EJ02DRAFT_455835</name>
</gene>
<proteinExistence type="predicted"/>
<evidence type="ECO:0000313" key="3">
    <source>
        <dbReference type="Proteomes" id="UP000800038"/>
    </source>
</evidence>
<accession>A0A6A5SUB8</accession>
<reference evidence="2" key="1">
    <citation type="journal article" date="2020" name="Stud. Mycol.">
        <title>101 Dothideomycetes genomes: a test case for predicting lifestyles and emergence of pathogens.</title>
        <authorList>
            <person name="Haridas S."/>
            <person name="Albert R."/>
            <person name="Binder M."/>
            <person name="Bloem J."/>
            <person name="Labutti K."/>
            <person name="Salamov A."/>
            <person name="Andreopoulos B."/>
            <person name="Baker S."/>
            <person name="Barry K."/>
            <person name="Bills G."/>
            <person name="Bluhm B."/>
            <person name="Cannon C."/>
            <person name="Castanera R."/>
            <person name="Culley D."/>
            <person name="Daum C."/>
            <person name="Ezra D."/>
            <person name="Gonzalez J."/>
            <person name="Henrissat B."/>
            <person name="Kuo A."/>
            <person name="Liang C."/>
            <person name="Lipzen A."/>
            <person name="Lutzoni F."/>
            <person name="Magnuson J."/>
            <person name="Mondo S."/>
            <person name="Nolan M."/>
            <person name="Ohm R."/>
            <person name="Pangilinan J."/>
            <person name="Park H.-J."/>
            <person name="Ramirez L."/>
            <person name="Alfaro M."/>
            <person name="Sun H."/>
            <person name="Tritt A."/>
            <person name="Yoshinaga Y."/>
            <person name="Zwiers L.-H."/>
            <person name="Turgeon B."/>
            <person name="Goodwin S."/>
            <person name="Spatafora J."/>
            <person name="Crous P."/>
            <person name="Grigoriev I."/>
        </authorList>
    </citation>
    <scope>NUCLEOTIDE SEQUENCE</scope>
    <source>
        <strain evidence="2">CBS 161.51</strain>
    </source>
</reference>
<keyword evidence="3" id="KW-1185">Reference proteome</keyword>
<feature type="region of interest" description="Disordered" evidence="1">
    <location>
        <begin position="94"/>
        <end position="121"/>
    </location>
</feature>
<dbReference type="AlphaFoldDB" id="A0A6A5SUB8"/>
<feature type="region of interest" description="Disordered" evidence="1">
    <location>
        <begin position="29"/>
        <end position="49"/>
    </location>
</feature>
<dbReference type="Proteomes" id="UP000800038">
    <property type="component" value="Unassembled WGS sequence"/>
</dbReference>
<sequence length="121" mass="13654">MIGRGRGARQPQRPRTKVQRLSLLLPATPRTTLNEPYYSPGCPTDPKLGQDKAKAAEAFKAWWAQLPPTDVTLFSDGSEQLCYDPTYKCGSQQDMRRQSMSRCTRPADEGMCQEKLQHAPR</sequence>
<name>A0A6A5SUB8_9PLEO</name>
<evidence type="ECO:0000256" key="1">
    <source>
        <dbReference type="SAM" id="MobiDB-lite"/>
    </source>
</evidence>
<protein>
    <submittedName>
        <fullName evidence="2">Uncharacterized protein</fullName>
    </submittedName>
</protein>
<evidence type="ECO:0000313" key="2">
    <source>
        <dbReference type="EMBL" id="KAF1940657.1"/>
    </source>
</evidence>